<dbReference type="AlphaFoldDB" id="A0A517MBC8"/>
<evidence type="ECO:0000256" key="2">
    <source>
        <dbReference type="ARBA" id="ARBA00022692"/>
    </source>
</evidence>
<feature type="transmembrane region" description="Helical" evidence="5">
    <location>
        <begin position="420"/>
        <end position="444"/>
    </location>
</feature>
<feature type="transmembrane region" description="Helical" evidence="5">
    <location>
        <begin position="554"/>
        <end position="573"/>
    </location>
</feature>
<feature type="transmembrane region" description="Helical" evidence="5">
    <location>
        <begin position="523"/>
        <end position="542"/>
    </location>
</feature>
<evidence type="ECO:0000256" key="5">
    <source>
        <dbReference type="SAM" id="Phobius"/>
    </source>
</evidence>
<proteinExistence type="predicted"/>
<protein>
    <submittedName>
        <fullName evidence="6">Manganese transport protein MntH</fullName>
    </submittedName>
</protein>
<dbReference type="Pfam" id="PF01566">
    <property type="entry name" value="Nramp"/>
    <property type="match status" value="2"/>
</dbReference>
<dbReference type="Proteomes" id="UP000320672">
    <property type="component" value="Chromosome"/>
</dbReference>
<feature type="transmembrane region" description="Helical" evidence="5">
    <location>
        <begin position="190"/>
        <end position="212"/>
    </location>
</feature>
<organism evidence="6 7">
    <name type="scientific">Roseimaritima multifibrata</name>
    <dbReference type="NCBI Taxonomy" id="1930274"/>
    <lineage>
        <taxon>Bacteria</taxon>
        <taxon>Pseudomonadati</taxon>
        <taxon>Planctomycetota</taxon>
        <taxon>Planctomycetia</taxon>
        <taxon>Pirellulales</taxon>
        <taxon>Pirellulaceae</taxon>
        <taxon>Roseimaritima</taxon>
    </lineage>
</organism>
<evidence type="ECO:0000256" key="1">
    <source>
        <dbReference type="ARBA" id="ARBA00004141"/>
    </source>
</evidence>
<evidence type="ECO:0000256" key="3">
    <source>
        <dbReference type="ARBA" id="ARBA00022989"/>
    </source>
</evidence>
<keyword evidence="4 5" id="KW-0472">Membrane</keyword>
<feature type="transmembrane region" description="Helical" evidence="5">
    <location>
        <begin position="120"/>
        <end position="139"/>
    </location>
</feature>
<feature type="transmembrane region" description="Helical" evidence="5">
    <location>
        <begin position="159"/>
        <end position="178"/>
    </location>
</feature>
<feature type="transmembrane region" description="Helical" evidence="5">
    <location>
        <begin position="52"/>
        <end position="74"/>
    </location>
</feature>
<reference evidence="6 7" key="1">
    <citation type="submission" date="2019-02" db="EMBL/GenBank/DDBJ databases">
        <title>Deep-cultivation of Planctomycetes and their phenomic and genomic characterization uncovers novel biology.</title>
        <authorList>
            <person name="Wiegand S."/>
            <person name="Jogler M."/>
            <person name="Boedeker C."/>
            <person name="Pinto D."/>
            <person name="Vollmers J."/>
            <person name="Rivas-Marin E."/>
            <person name="Kohn T."/>
            <person name="Peeters S.H."/>
            <person name="Heuer A."/>
            <person name="Rast P."/>
            <person name="Oberbeckmann S."/>
            <person name="Bunk B."/>
            <person name="Jeske O."/>
            <person name="Meyerdierks A."/>
            <person name="Storesund J.E."/>
            <person name="Kallscheuer N."/>
            <person name="Luecker S."/>
            <person name="Lage O.M."/>
            <person name="Pohl T."/>
            <person name="Merkel B.J."/>
            <person name="Hornburger P."/>
            <person name="Mueller R.-W."/>
            <person name="Bruemmer F."/>
            <person name="Labrenz M."/>
            <person name="Spormann A.M."/>
            <person name="Op den Camp H."/>
            <person name="Overmann J."/>
            <person name="Amann R."/>
            <person name="Jetten M.S.M."/>
            <person name="Mascher T."/>
            <person name="Medema M.H."/>
            <person name="Devos D.P."/>
            <person name="Kaster A.-K."/>
            <person name="Ovreas L."/>
            <person name="Rohde M."/>
            <person name="Galperin M.Y."/>
            <person name="Jogler C."/>
        </authorList>
    </citation>
    <scope>NUCLEOTIDE SEQUENCE [LARGE SCALE GENOMIC DNA]</scope>
    <source>
        <strain evidence="6 7">FF011L</strain>
    </source>
</reference>
<evidence type="ECO:0000313" key="7">
    <source>
        <dbReference type="Proteomes" id="UP000320672"/>
    </source>
</evidence>
<gene>
    <name evidence="6" type="ORF">FF011L_08870</name>
</gene>
<evidence type="ECO:0000256" key="4">
    <source>
        <dbReference type="ARBA" id="ARBA00023136"/>
    </source>
</evidence>
<dbReference type="InterPro" id="IPR001046">
    <property type="entry name" value="NRAMP_fam"/>
</dbReference>
<name>A0A517MBC8_9BACT</name>
<feature type="transmembrane region" description="Helical" evidence="5">
    <location>
        <begin position="481"/>
        <end position="503"/>
    </location>
</feature>
<keyword evidence="2 5" id="KW-0812">Transmembrane</keyword>
<comment type="subcellular location">
    <subcellularLocation>
        <location evidence="1">Membrane</location>
        <topology evidence="1">Multi-pass membrane protein</topology>
    </subcellularLocation>
</comment>
<feature type="transmembrane region" description="Helical" evidence="5">
    <location>
        <begin position="80"/>
        <end position="99"/>
    </location>
</feature>
<dbReference type="RefSeq" id="WP_218932998.1">
    <property type="nucleotide sequence ID" value="NZ_CP036262.1"/>
</dbReference>
<feature type="transmembrane region" description="Helical" evidence="5">
    <location>
        <begin position="456"/>
        <end position="475"/>
    </location>
</feature>
<feature type="transmembrane region" description="Helical" evidence="5">
    <location>
        <begin position="298"/>
        <end position="322"/>
    </location>
</feature>
<evidence type="ECO:0000313" key="6">
    <source>
        <dbReference type="EMBL" id="QDS92151.1"/>
    </source>
</evidence>
<dbReference type="GO" id="GO:0016020">
    <property type="term" value="C:membrane"/>
    <property type="evidence" value="ECO:0007669"/>
    <property type="project" value="UniProtKB-SubCell"/>
</dbReference>
<dbReference type="GO" id="GO:0046873">
    <property type="term" value="F:metal ion transmembrane transporter activity"/>
    <property type="evidence" value="ECO:0007669"/>
    <property type="project" value="InterPro"/>
</dbReference>
<keyword evidence="7" id="KW-1185">Reference proteome</keyword>
<feature type="transmembrane region" description="Helical" evidence="5">
    <location>
        <begin position="265"/>
        <end position="286"/>
    </location>
</feature>
<accession>A0A517MBC8</accession>
<sequence length="589" mass="63635">MPSQNKPPNSPESRLMESNDNFEQEIAILQAAEKQGGFAKWSLFVRMSGPGWLQGAITLGGGSLAGALYLGVIMGYHLMWLQPLAMILGVIMLSAISYVTLSTGRRPFEAIKTHVSPVLAWAWLLATTIANIVWCLPQFSLGTAALKQNLIPALNNDAGTYIAAIGLLVTATVIVWFYNSGGRGVKIFELILKAMVGIVVLSFFGVVIAMTLRGALPWGEILKGMIPNPKYLFTPVPSMEPAITATGEAADYWRSLIASTQKDNIITAFATAVGINMTFLLPYSMLRKGWRKPHRSLAIFDLSIGLIVPFVLATSCVVIAAASQFHNNPSDVMALVRSDDPVAQKSKEVKDYYSAIDKRLQVVHGDEFASLSADVLTLDQAREALPESEHQLAAMLAGRDNMALAKTLDPLFPGGFAQKLFGIGVLGMALSTIIILMLINGFAFCEMIGVPPEGNMHRLGSMIPAIGVLGPFFWAKAAPALATPTSVIGGAMLPIAYVTFFLLMNCKALLGDAMPRGMARIRWNVLMLLATSVATFASIWGLKDRMMYDFPIGYAALVLIAVLLVLGVVSFFAKNRSMKIEDSPSQREA</sequence>
<dbReference type="KEGG" id="rml:FF011L_08870"/>
<keyword evidence="3 5" id="KW-1133">Transmembrane helix</keyword>
<dbReference type="EMBL" id="CP036262">
    <property type="protein sequence ID" value="QDS92151.1"/>
    <property type="molecule type" value="Genomic_DNA"/>
</dbReference>